<dbReference type="Gene3D" id="2.30.40.10">
    <property type="entry name" value="Urease, subunit C, domain 1"/>
    <property type="match status" value="1"/>
</dbReference>
<evidence type="ECO:0000313" key="1">
    <source>
        <dbReference type="EMBL" id="SEI94746.1"/>
    </source>
</evidence>
<dbReference type="SUPFAM" id="SSF51338">
    <property type="entry name" value="Composite domain of metallo-dependent hydrolases"/>
    <property type="match status" value="1"/>
</dbReference>
<evidence type="ECO:0008006" key="3">
    <source>
        <dbReference type="Google" id="ProtNLM"/>
    </source>
</evidence>
<dbReference type="InterPro" id="IPR052349">
    <property type="entry name" value="Metallo-hydrolase_Enzymes"/>
</dbReference>
<dbReference type="Proteomes" id="UP000198564">
    <property type="component" value="Unassembled WGS sequence"/>
</dbReference>
<organism evidence="1 2">
    <name type="scientific">Alkalibacterium gilvum</name>
    <dbReference type="NCBI Taxonomy" id="1130080"/>
    <lineage>
        <taxon>Bacteria</taxon>
        <taxon>Bacillati</taxon>
        <taxon>Bacillota</taxon>
        <taxon>Bacilli</taxon>
        <taxon>Lactobacillales</taxon>
        <taxon>Carnobacteriaceae</taxon>
        <taxon>Alkalibacterium</taxon>
    </lineage>
</organism>
<proteinExistence type="predicted"/>
<dbReference type="EMBL" id="FNYW01000036">
    <property type="protein sequence ID" value="SEI94746.1"/>
    <property type="molecule type" value="Genomic_DNA"/>
</dbReference>
<evidence type="ECO:0000313" key="2">
    <source>
        <dbReference type="Proteomes" id="UP000198564"/>
    </source>
</evidence>
<accession>A0A1H6USS4</accession>
<dbReference type="STRING" id="1130080.SAMN04488113_1363"/>
<dbReference type="InterPro" id="IPR011059">
    <property type="entry name" value="Metal-dep_hydrolase_composite"/>
</dbReference>
<name>A0A1H6USS4_9LACT</name>
<dbReference type="Gene3D" id="3.20.20.140">
    <property type="entry name" value="Metal-dependent hydrolases"/>
    <property type="match status" value="1"/>
</dbReference>
<protein>
    <recommendedName>
        <fullName evidence="3">Amidohydrolase family protein</fullName>
    </recommendedName>
</protein>
<dbReference type="PANTHER" id="PTHR32027:SF9">
    <property type="entry name" value="BLL3847 PROTEIN"/>
    <property type="match status" value="1"/>
</dbReference>
<keyword evidence="2" id="KW-1185">Reference proteome</keyword>
<reference evidence="2" key="1">
    <citation type="submission" date="2016-10" db="EMBL/GenBank/DDBJ databases">
        <authorList>
            <person name="Varghese N."/>
            <person name="Submissions S."/>
        </authorList>
    </citation>
    <scope>NUCLEOTIDE SEQUENCE [LARGE SCALE GENOMIC DNA]</scope>
    <source>
        <strain evidence="2">DSM 25751</strain>
    </source>
</reference>
<dbReference type="GO" id="GO:0016814">
    <property type="term" value="F:hydrolase activity, acting on carbon-nitrogen (but not peptide) bonds, in cyclic amidines"/>
    <property type="evidence" value="ECO:0007669"/>
    <property type="project" value="TreeGrafter"/>
</dbReference>
<dbReference type="OrthoDB" id="9765462at2"/>
<dbReference type="PANTHER" id="PTHR32027">
    <property type="entry name" value="CYTOSINE DEAMINASE"/>
    <property type="match status" value="1"/>
</dbReference>
<dbReference type="AlphaFoldDB" id="A0A1H6USS4"/>
<gene>
    <name evidence="1" type="ORF">SAMN04488113_1363</name>
</gene>
<sequence length="112" mass="12862">MTLLLKNVRLETGYVYERDFVAATETEIVDVLIKDGEFKEIAPQISVDNVETINANKQLLVPSLREMHIHIDKTYFGGEWKTPIRATEGIFTRIKEEETLLPKQLDQAEDKA</sequence>
<dbReference type="RefSeq" id="WP_091635988.1">
    <property type="nucleotide sequence ID" value="NZ_FNYW01000036.1"/>
</dbReference>